<dbReference type="SUPFAM" id="SSF51161">
    <property type="entry name" value="Trimeric LpxA-like enzymes"/>
    <property type="match status" value="1"/>
</dbReference>
<dbReference type="RefSeq" id="WP_301190330.1">
    <property type="nucleotide sequence ID" value="NZ_JAPDPJ010000018.1"/>
</dbReference>
<dbReference type="Pfam" id="PF00132">
    <property type="entry name" value="Hexapep"/>
    <property type="match status" value="2"/>
</dbReference>
<comment type="caution">
    <text evidence="4">The sequence shown here is derived from an EMBL/GenBank/DDBJ whole genome shotgun (WGS) entry which is preliminary data.</text>
</comment>
<dbReference type="AlphaFoldDB" id="A0AAE3SF10"/>
<dbReference type="Gene3D" id="2.160.10.10">
    <property type="entry name" value="Hexapeptide repeat proteins"/>
    <property type="match status" value="1"/>
</dbReference>
<reference evidence="4" key="1">
    <citation type="submission" date="2022-10" db="EMBL/GenBank/DDBJ databases">
        <authorList>
            <person name="Yu W.X."/>
        </authorList>
    </citation>
    <scope>NUCLEOTIDE SEQUENCE</scope>
    <source>
        <strain evidence="4">AAT</strain>
    </source>
</reference>
<dbReference type="Proteomes" id="UP001209229">
    <property type="component" value="Unassembled WGS sequence"/>
</dbReference>
<dbReference type="InterPro" id="IPR011004">
    <property type="entry name" value="Trimer_LpxA-like_sf"/>
</dbReference>
<protein>
    <submittedName>
        <fullName evidence="4">Acyltransferase</fullName>
    </submittedName>
</protein>
<evidence type="ECO:0000256" key="1">
    <source>
        <dbReference type="ARBA" id="ARBA00022679"/>
    </source>
</evidence>
<gene>
    <name evidence="4" type="ORF">OM075_09825</name>
</gene>
<evidence type="ECO:0000256" key="2">
    <source>
        <dbReference type="ARBA" id="ARBA00022737"/>
    </source>
</evidence>
<evidence type="ECO:0000313" key="4">
    <source>
        <dbReference type="EMBL" id="MCW3786766.1"/>
    </source>
</evidence>
<dbReference type="GO" id="GO:0008374">
    <property type="term" value="F:O-acyltransferase activity"/>
    <property type="evidence" value="ECO:0007669"/>
    <property type="project" value="TreeGrafter"/>
</dbReference>
<keyword evidence="3 4" id="KW-0012">Acyltransferase</keyword>
<keyword evidence="5" id="KW-1185">Reference proteome</keyword>
<dbReference type="EMBL" id="JAPDPJ010000018">
    <property type="protein sequence ID" value="MCW3786766.1"/>
    <property type="molecule type" value="Genomic_DNA"/>
</dbReference>
<organism evidence="4 5">
    <name type="scientific">Plebeiibacterium sediminum</name>
    <dbReference type="NCBI Taxonomy" id="2992112"/>
    <lineage>
        <taxon>Bacteria</taxon>
        <taxon>Pseudomonadati</taxon>
        <taxon>Bacteroidota</taxon>
        <taxon>Bacteroidia</taxon>
        <taxon>Marinilabiliales</taxon>
        <taxon>Marinilabiliaceae</taxon>
        <taxon>Plebeiibacterium</taxon>
    </lineage>
</organism>
<dbReference type="InterPro" id="IPR001451">
    <property type="entry name" value="Hexapep"/>
</dbReference>
<keyword evidence="2" id="KW-0677">Repeat</keyword>
<sequence>MIQRIFQRLTNYYFSRRLSAFGNNTNIHHTVSIRNFNNVEIGDKVIINRQVVIWVSKLTIGNNVQINPNTCIYGRVEIGNNVMIAPNCMIASGNHGIDFGKVMIEQNCTTKGPIIIKDDVWIGANSVILDGVNIGKGAVIGAGSVVSHDVPEYSIVFGNPARFYKTRKDL</sequence>
<proteinExistence type="predicted"/>
<evidence type="ECO:0000313" key="5">
    <source>
        <dbReference type="Proteomes" id="UP001209229"/>
    </source>
</evidence>
<dbReference type="InterPro" id="IPR051159">
    <property type="entry name" value="Hexapeptide_acetyltransf"/>
</dbReference>
<evidence type="ECO:0000256" key="3">
    <source>
        <dbReference type="ARBA" id="ARBA00023315"/>
    </source>
</evidence>
<accession>A0AAE3SF10</accession>
<dbReference type="PROSITE" id="PS00101">
    <property type="entry name" value="HEXAPEP_TRANSFERASES"/>
    <property type="match status" value="1"/>
</dbReference>
<name>A0AAE3SF10_9BACT</name>
<dbReference type="CDD" id="cd04647">
    <property type="entry name" value="LbH_MAT_like"/>
    <property type="match status" value="1"/>
</dbReference>
<dbReference type="InterPro" id="IPR018357">
    <property type="entry name" value="Hexapep_transf_CS"/>
</dbReference>
<keyword evidence="1" id="KW-0808">Transferase</keyword>
<dbReference type="PANTHER" id="PTHR23416">
    <property type="entry name" value="SIALIC ACID SYNTHASE-RELATED"/>
    <property type="match status" value="1"/>
</dbReference>